<evidence type="ECO:0000256" key="1">
    <source>
        <dbReference type="ARBA" id="ARBA00009986"/>
    </source>
</evidence>
<dbReference type="CDD" id="cd07103">
    <property type="entry name" value="ALDH_F5_SSADH_GabD"/>
    <property type="match status" value="1"/>
</dbReference>
<sequence length="482" mass="52042">MELKNKALFKEQAYINGKWISSKDQTTFTVENPFNNEVIANIANCGAEETEEAINIASEAFKLWKKETAGNRSKIIRKWYDLIVENADDLAYILTVEQGKPLKEAKGEILYGASFVEWFAEEAKRTYGDTIPAHMANARITTIKQPIGVVAAITPWNFPNAMITRKVAPALAAGCTVVIKPAANTPLSALALMELAQQAGFPPGVVNVITGRNSRAIGGVMTSSPIVRKLSFTGSTPIGKTLMKQSADTVKKLSLELGGNAPFIVFDDADIDAAVEGALLAKYRNAGQTCVCANRLFVQEGIYDAFIEKFSKAVAALPVGNGLNEDTVIGPLINQGAVEDVNNLVIDAVENGATIALGGVKGTANIYQPTVLANVNTSMKIHREEIFGPVAPVFKFSTEEEVVELANNTEYGLAAYFYGKDYAKLWRVAEELEYGMVGINTAAISTTVAPFGGIKESGFGREGSKYGISEFMEIKYMCWGNV</sequence>
<dbReference type="InterPro" id="IPR016161">
    <property type="entry name" value="Ald_DH/histidinol_DH"/>
</dbReference>
<dbReference type="EMBL" id="LAPZ01000011">
    <property type="protein sequence ID" value="OSY87387.1"/>
    <property type="molecule type" value="Genomic_DNA"/>
</dbReference>
<dbReference type="PROSITE" id="PS00687">
    <property type="entry name" value="ALDEHYDE_DEHYDR_GLU"/>
    <property type="match status" value="1"/>
</dbReference>
<reference evidence="6 7" key="1">
    <citation type="submission" date="2015-03" db="EMBL/GenBank/DDBJ databases">
        <title>Genome sequence of Tenacibaculum sp. S2-2, isolated from intestinal microbiota of sea cucumber, Apostichopus japonicas.</title>
        <authorList>
            <person name="Shao Z."/>
            <person name="Wang L."/>
            <person name="Li X."/>
        </authorList>
    </citation>
    <scope>NUCLEOTIDE SEQUENCE [LARGE SCALE GENOMIC DNA]</scope>
    <source>
        <strain evidence="6 7">S2-2</strain>
    </source>
</reference>
<accession>A0A1Y2PC70</accession>
<gene>
    <name evidence="6" type="primary">gabD</name>
    <name evidence="6" type="ORF">WH52_10915</name>
</gene>
<protein>
    <submittedName>
        <fullName evidence="6">Succinate-semialdehyde dehydrogenase</fullName>
        <ecNumber evidence="6">1.2.1.16</ecNumber>
    </submittedName>
</protein>
<dbReference type="InterPro" id="IPR015590">
    <property type="entry name" value="Aldehyde_DH_dom"/>
</dbReference>
<dbReference type="FunFam" id="3.40.605.10:FF:000005">
    <property type="entry name" value="Succinate-semialdehyde dehydrogenase I"/>
    <property type="match status" value="1"/>
</dbReference>
<evidence type="ECO:0000313" key="6">
    <source>
        <dbReference type="EMBL" id="OSY87387.1"/>
    </source>
</evidence>
<evidence type="ECO:0000256" key="2">
    <source>
        <dbReference type="ARBA" id="ARBA00023002"/>
    </source>
</evidence>
<comment type="caution">
    <text evidence="6">The sequence shown here is derived from an EMBL/GenBank/DDBJ whole genome shotgun (WGS) entry which is preliminary data.</text>
</comment>
<feature type="domain" description="Aldehyde dehydrogenase" evidence="5">
    <location>
        <begin position="19"/>
        <end position="476"/>
    </location>
</feature>
<proteinExistence type="inferred from homology"/>
<dbReference type="PANTHER" id="PTHR43353">
    <property type="entry name" value="SUCCINATE-SEMIALDEHYDE DEHYDROGENASE, MITOCHONDRIAL"/>
    <property type="match status" value="1"/>
</dbReference>
<dbReference type="InterPro" id="IPR016160">
    <property type="entry name" value="Ald_DH_CS_CYS"/>
</dbReference>
<keyword evidence="2 4" id="KW-0560">Oxidoreductase</keyword>
<feature type="active site" evidence="3">
    <location>
        <position position="256"/>
    </location>
</feature>
<dbReference type="NCBIfam" id="TIGR01780">
    <property type="entry name" value="SSADH"/>
    <property type="match status" value="1"/>
</dbReference>
<dbReference type="Gene3D" id="3.40.605.10">
    <property type="entry name" value="Aldehyde Dehydrogenase, Chain A, domain 1"/>
    <property type="match status" value="1"/>
</dbReference>
<dbReference type="EC" id="1.2.1.16" evidence="6"/>
<dbReference type="PROSITE" id="PS00070">
    <property type="entry name" value="ALDEHYDE_DEHYDR_CYS"/>
    <property type="match status" value="1"/>
</dbReference>
<dbReference type="PANTHER" id="PTHR43353:SF5">
    <property type="entry name" value="SUCCINATE-SEMIALDEHYDE DEHYDROGENASE, MITOCHONDRIAL"/>
    <property type="match status" value="1"/>
</dbReference>
<evidence type="ECO:0000256" key="4">
    <source>
        <dbReference type="RuleBase" id="RU003345"/>
    </source>
</evidence>
<evidence type="ECO:0000313" key="7">
    <source>
        <dbReference type="Proteomes" id="UP000194221"/>
    </source>
</evidence>
<dbReference type="FunCoup" id="A0A1Y2PC70">
    <property type="interactions" value="323"/>
</dbReference>
<dbReference type="STRING" id="1635173.WH52_10915"/>
<dbReference type="InParanoid" id="A0A1Y2PC70"/>
<dbReference type="InterPro" id="IPR016162">
    <property type="entry name" value="Ald_DH_N"/>
</dbReference>
<evidence type="ECO:0000259" key="5">
    <source>
        <dbReference type="Pfam" id="PF00171"/>
    </source>
</evidence>
<evidence type="ECO:0000256" key="3">
    <source>
        <dbReference type="PROSITE-ProRule" id="PRU10007"/>
    </source>
</evidence>
<dbReference type="OrthoDB" id="9762913at2"/>
<organism evidence="6 7">
    <name type="scientific">Tenacibaculum holothuriorum</name>
    <dbReference type="NCBI Taxonomy" id="1635173"/>
    <lineage>
        <taxon>Bacteria</taxon>
        <taxon>Pseudomonadati</taxon>
        <taxon>Bacteroidota</taxon>
        <taxon>Flavobacteriia</taxon>
        <taxon>Flavobacteriales</taxon>
        <taxon>Flavobacteriaceae</taxon>
        <taxon>Tenacibaculum</taxon>
    </lineage>
</organism>
<dbReference type="GO" id="GO:0009450">
    <property type="term" value="P:gamma-aminobutyric acid catabolic process"/>
    <property type="evidence" value="ECO:0007669"/>
    <property type="project" value="InterPro"/>
</dbReference>
<comment type="similarity">
    <text evidence="1 4">Belongs to the aldehyde dehydrogenase family.</text>
</comment>
<name>A0A1Y2PC70_9FLAO</name>
<dbReference type="Proteomes" id="UP000194221">
    <property type="component" value="Unassembled WGS sequence"/>
</dbReference>
<dbReference type="Gene3D" id="3.40.309.10">
    <property type="entry name" value="Aldehyde Dehydrogenase, Chain A, domain 2"/>
    <property type="match status" value="1"/>
</dbReference>
<dbReference type="InterPro" id="IPR029510">
    <property type="entry name" value="Ald_DH_CS_GLU"/>
</dbReference>
<dbReference type="GO" id="GO:0004777">
    <property type="term" value="F:succinate-semialdehyde dehydrogenase (NAD+) activity"/>
    <property type="evidence" value="ECO:0007669"/>
    <property type="project" value="TreeGrafter"/>
</dbReference>
<dbReference type="FunFam" id="3.40.309.10:FF:000004">
    <property type="entry name" value="Succinate-semialdehyde dehydrogenase I"/>
    <property type="match status" value="1"/>
</dbReference>
<dbReference type="Pfam" id="PF00171">
    <property type="entry name" value="Aldedh"/>
    <property type="match status" value="1"/>
</dbReference>
<dbReference type="GO" id="GO:0005829">
    <property type="term" value="C:cytosol"/>
    <property type="evidence" value="ECO:0007669"/>
    <property type="project" value="TreeGrafter"/>
</dbReference>
<dbReference type="SUPFAM" id="SSF53720">
    <property type="entry name" value="ALDH-like"/>
    <property type="match status" value="1"/>
</dbReference>
<keyword evidence="7" id="KW-1185">Reference proteome</keyword>
<dbReference type="RefSeq" id="WP_086030996.1">
    <property type="nucleotide sequence ID" value="NZ_LAPZ01000011.1"/>
</dbReference>
<dbReference type="InterPro" id="IPR016163">
    <property type="entry name" value="Ald_DH_C"/>
</dbReference>
<dbReference type="InterPro" id="IPR050740">
    <property type="entry name" value="Aldehyde_DH_Superfamily"/>
</dbReference>
<dbReference type="AlphaFoldDB" id="A0A1Y2PC70"/>
<dbReference type="InterPro" id="IPR010102">
    <property type="entry name" value="Succ_semiAld_DH"/>
</dbReference>